<feature type="repeat" description="WD" evidence="12">
    <location>
        <begin position="224"/>
        <end position="266"/>
    </location>
</feature>
<keyword evidence="8" id="KW-0677">Repeat</keyword>
<evidence type="ECO:0000256" key="9">
    <source>
        <dbReference type="ARBA" id="ARBA00022771"/>
    </source>
</evidence>
<keyword evidence="5" id="KW-0926">Vacuole</keyword>
<feature type="compositionally biased region" description="Basic and acidic residues" evidence="13">
    <location>
        <begin position="695"/>
        <end position="704"/>
    </location>
</feature>
<dbReference type="GO" id="GO:1904263">
    <property type="term" value="P:positive regulation of TORC1 signaling"/>
    <property type="evidence" value="ECO:0007669"/>
    <property type="project" value="TreeGrafter"/>
</dbReference>
<evidence type="ECO:0000256" key="1">
    <source>
        <dbReference type="ARBA" id="ARBA00002738"/>
    </source>
</evidence>
<dbReference type="GO" id="GO:0005829">
    <property type="term" value="C:cytosol"/>
    <property type="evidence" value="ECO:0007669"/>
    <property type="project" value="TreeGrafter"/>
</dbReference>
<dbReference type="InterPro" id="IPR001680">
    <property type="entry name" value="WD40_rpt"/>
</dbReference>
<dbReference type="InterPro" id="IPR049566">
    <property type="entry name" value="WDR59_RTC1-like_RING_Znf"/>
</dbReference>
<dbReference type="SUPFAM" id="SSF57850">
    <property type="entry name" value="RING/U-box"/>
    <property type="match status" value="1"/>
</dbReference>
<dbReference type="SUPFAM" id="SSF50978">
    <property type="entry name" value="WD40 repeat-like"/>
    <property type="match status" value="1"/>
</dbReference>
<dbReference type="Gene3D" id="2.130.10.10">
    <property type="entry name" value="YVTN repeat-like/Quinoprotein amine dehydrogenase"/>
    <property type="match status" value="2"/>
</dbReference>
<dbReference type="SMART" id="SM00184">
    <property type="entry name" value="RING"/>
    <property type="match status" value="1"/>
</dbReference>
<evidence type="ECO:0000256" key="2">
    <source>
        <dbReference type="ARBA" id="ARBA00004116"/>
    </source>
</evidence>
<dbReference type="Pfam" id="PF00400">
    <property type="entry name" value="WD40"/>
    <property type="match status" value="2"/>
</dbReference>
<dbReference type="Proteomes" id="UP000478008">
    <property type="component" value="Unassembled WGS sequence"/>
</dbReference>
<feature type="domain" description="RING-type" evidence="14">
    <location>
        <begin position="1020"/>
        <end position="1061"/>
    </location>
</feature>
<feature type="compositionally biased region" description="Polar residues" evidence="13">
    <location>
        <begin position="15"/>
        <end position="34"/>
    </location>
</feature>
<keyword evidence="9 11" id="KW-0863">Zinc-finger</keyword>
<evidence type="ECO:0000256" key="7">
    <source>
        <dbReference type="ARBA" id="ARBA00022723"/>
    </source>
</evidence>
<dbReference type="Gene3D" id="3.30.40.10">
    <property type="entry name" value="Zinc/RING finger domain, C3HC4 (zinc finger)"/>
    <property type="match status" value="1"/>
</dbReference>
<evidence type="ECO:0000259" key="14">
    <source>
        <dbReference type="PROSITE" id="PS50089"/>
    </source>
</evidence>
<protein>
    <recommendedName>
        <fullName evidence="4">Restriction of telomere capping protein 1</fullName>
    </recommendedName>
</protein>
<dbReference type="InterPro" id="IPR037590">
    <property type="entry name" value="WDR24"/>
</dbReference>
<feature type="compositionally biased region" description="Polar residues" evidence="13">
    <location>
        <begin position="650"/>
        <end position="671"/>
    </location>
</feature>
<comment type="subcellular location">
    <subcellularLocation>
        <location evidence="2">Vacuole</location>
    </subcellularLocation>
</comment>
<dbReference type="SMART" id="SM00320">
    <property type="entry name" value="WD40"/>
    <property type="match status" value="6"/>
</dbReference>
<dbReference type="PROSITE" id="PS50089">
    <property type="entry name" value="ZF_RING_2"/>
    <property type="match status" value="1"/>
</dbReference>
<name>A0A7D9CWY8_DEKBR</name>
<reference evidence="15 16" key="1">
    <citation type="submission" date="2019-07" db="EMBL/GenBank/DDBJ databases">
        <authorList>
            <person name="Friedrich A."/>
            <person name="Schacherer J."/>
        </authorList>
    </citation>
    <scope>NUCLEOTIDE SEQUENCE [LARGE SCALE GENOMIC DNA]</scope>
</reference>
<feature type="compositionally biased region" description="Low complexity" evidence="13">
    <location>
        <begin position="672"/>
        <end position="681"/>
    </location>
</feature>
<comment type="similarity">
    <text evidence="3">Belongs to the WD repeat RTC1 family.</text>
</comment>
<dbReference type="PANTHER" id="PTHR46200">
    <property type="entry name" value="GATOR COMPLEX PROTEIN WDR24"/>
    <property type="match status" value="1"/>
</dbReference>
<gene>
    <name evidence="15" type="ORF">DEBR0S2_16996G</name>
</gene>
<feature type="region of interest" description="Disordered" evidence="13">
    <location>
        <begin position="1"/>
        <end position="40"/>
    </location>
</feature>
<feature type="repeat" description="WD" evidence="12">
    <location>
        <begin position="313"/>
        <end position="354"/>
    </location>
</feature>
<dbReference type="InterPro" id="IPR013083">
    <property type="entry name" value="Znf_RING/FYVE/PHD"/>
</dbReference>
<evidence type="ECO:0000256" key="5">
    <source>
        <dbReference type="ARBA" id="ARBA00022554"/>
    </source>
</evidence>
<dbReference type="AlphaFoldDB" id="A0A7D9CWY8"/>
<accession>A0A7D9CWY8</accession>
<evidence type="ECO:0000256" key="13">
    <source>
        <dbReference type="SAM" id="MobiDB-lite"/>
    </source>
</evidence>
<evidence type="ECO:0000256" key="6">
    <source>
        <dbReference type="ARBA" id="ARBA00022574"/>
    </source>
</evidence>
<dbReference type="PROSITE" id="PS00678">
    <property type="entry name" value="WD_REPEATS_1"/>
    <property type="match status" value="1"/>
</dbReference>
<evidence type="ECO:0000256" key="11">
    <source>
        <dbReference type="PROSITE-ProRule" id="PRU00175"/>
    </source>
</evidence>
<dbReference type="Pfam" id="PF17120">
    <property type="entry name" value="zf-RING_16"/>
    <property type="match status" value="1"/>
</dbReference>
<evidence type="ECO:0000256" key="8">
    <source>
        <dbReference type="ARBA" id="ARBA00022737"/>
    </source>
</evidence>
<dbReference type="GO" id="GO:0005774">
    <property type="term" value="C:vacuolar membrane"/>
    <property type="evidence" value="ECO:0007669"/>
    <property type="project" value="TreeGrafter"/>
</dbReference>
<keyword evidence="6 12" id="KW-0853">WD repeat</keyword>
<dbReference type="PROSITE" id="PS50294">
    <property type="entry name" value="WD_REPEATS_REGION"/>
    <property type="match status" value="2"/>
</dbReference>
<comment type="function">
    <text evidence="1">May be involved in a process influencing telomere capping.</text>
</comment>
<evidence type="ECO:0000256" key="12">
    <source>
        <dbReference type="PROSITE-ProRule" id="PRU00221"/>
    </source>
</evidence>
<sequence>MSENDGKNYPPSNKRGYTSTKVSPVGSTQNSGFRSLSSSPSSPIYLYENGRRHSGSSHVSSSFYGNSSIEPINSSSRQGSAGNISKSSCSSVNGYGMSAYNAPATSFPLHSTSNQRSIYSSSKGKVVFQTNGEILSLAKSNATPNLFAISGQKSLQLVRISETEIALEYDLVTQPGHRRNTKFGLISDLKFGHHAYGRHIAASTLSGSIYLYNLDRGNRIQSTLNEHQRAVNSIDFSTTAPYRLVSGSQDGKMKIWDIRMRNARAATTISGNWDAVRCVQFNPRHENTICCITDSGVIQKWDIRNPSTFERRLNAHSGPGLTLDFHPELDYVVTGGRDKQLEIWSMGSGSEYSREPDHVIYTSGPIYKVCWCRGRGNGSIMNTDIATCFLNDDPCVQIWSLSRKYIPKHTVEYHTNQITGLLWKSPRYLVTCSKDKTLIQHDIFKEPNVIDNYPSGAISWNPNGANDFIFVKQDKNDFNTFKEPSKVSSLFKSTAPELPNSVVHKSRTSSASVDILQHPLQSSVSLASYINSGTEKKIKRIPPISRKSSSFYAHSQNYAAISPITVPIDLALPKNDPEVFTFLSAKYQISIPKGKDLAQICEENAKVASLAGRPRDYQVWRAIRFSIIYQMSQEHENKDNTSKKDGNGPYSGTTNKESTLSVPSTLSQNGNSTESYQSSFKSSEESHGLNSSTDDQSKLEEPKKAKSIYPDSGRRSSQRKKERPHFTNNDVGSKDADKYENAIADEEEDVSTSPAAFTGDVIAQPMTIKKSDNRTFGSFKNRYSFTGSSVDFDNERVLSPSSSVGTTKSAILPRVPVFSSLNSSEEEGKILKSILSRKTSANTLRRNVSTGEPSQLTEILKHGVSTFTEHRAQFNLENDQHGNANLQVPWYPSDLIKQAAEFSAKQGDVLLCATFALLFRSAYPDSITSRQAEEWILSYHKALLRHCLFSCAAAVVKKAADSYESFKTIGQTKTSVRLYCNNCHSLIANEKSKKRLQEGDENVEFGFWYCDKCSKRQGNCAYCEEPLKGLCMALLGCGHKGHFKCFRAWFIDENQSSCPSCGTPVVQYEKQVVM</sequence>
<dbReference type="GO" id="GO:0016239">
    <property type="term" value="P:positive regulation of macroautophagy"/>
    <property type="evidence" value="ECO:0007669"/>
    <property type="project" value="TreeGrafter"/>
</dbReference>
<keyword evidence="16" id="KW-1185">Reference proteome</keyword>
<organism evidence="15 16">
    <name type="scientific">Dekkera bruxellensis</name>
    <name type="common">Brettanomyces custersii</name>
    <dbReference type="NCBI Taxonomy" id="5007"/>
    <lineage>
        <taxon>Eukaryota</taxon>
        <taxon>Fungi</taxon>
        <taxon>Dikarya</taxon>
        <taxon>Ascomycota</taxon>
        <taxon>Saccharomycotina</taxon>
        <taxon>Pichiomycetes</taxon>
        <taxon>Pichiales</taxon>
        <taxon>Pichiaceae</taxon>
        <taxon>Brettanomyces</taxon>
    </lineage>
</organism>
<keyword evidence="7" id="KW-0479">Metal-binding</keyword>
<dbReference type="InterPro" id="IPR036322">
    <property type="entry name" value="WD40_repeat_dom_sf"/>
</dbReference>
<evidence type="ECO:0000313" key="16">
    <source>
        <dbReference type="Proteomes" id="UP000478008"/>
    </source>
</evidence>
<dbReference type="GO" id="GO:0061700">
    <property type="term" value="C:GATOR2 complex"/>
    <property type="evidence" value="ECO:0007669"/>
    <property type="project" value="TreeGrafter"/>
</dbReference>
<feature type="compositionally biased region" description="Basic and acidic residues" evidence="13">
    <location>
        <begin position="634"/>
        <end position="646"/>
    </location>
</feature>
<evidence type="ECO:0000256" key="3">
    <source>
        <dbReference type="ARBA" id="ARBA00008863"/>
    </source>
</evidence>
<keyword evidence="10" id="KW-0862">Zinc</keyword>
<evidence type="ECO:0000256" key="10">
    <source>
        <dbReference type="ARBA" id="ARBA00022833"/>
    </source>
</evidence>
<evidence type="ECO:0000256" key="4">
    <source>
        <dbReference type="ARBA" id="ARBA00015098"/>
    </source>
</evidence>
<dbReference type="EMBL" id="CABFWN010000002">
    <property type="protein sequence ID" value="VUG17817.1"/>
    <property type="molecule type" value="Genomic_DNA"/>
</dbReference>
<dbReference type="InterPro" id="IPR019775">
    <property type="entry name" value="WD40_repeat_CS"/>
</dbReference>
<dbReference type="InterPro" id="IPR001841">
    <property type="entry name" value="Znf_RING"/>
</dbReference>
<dbReference type="PANTHER" id="PTHR46200:SF1">
    <property type="entry name" value="GATOR COMPLEX PROTEIN WDR24"/>
    <property type="match status" value="1"/>
</dbReference>
<proteinExistence type="inferred from homology"/>
<dbReference type="PROSITE" id="PS50082">
    <property type="entry name" value="WD_REPEATS_2"/>
    <property type="match status" value="2"/>
</dbReference>
<evidence type="ECO:0000313" key="15">
    <source>
        <dbReference type="EMBL" id="VUG17817.1"/>
    </source>
</evidence>
<feature type="region of interest" description="Disordered" evidence="13">
    <location>
        <begin position="634"/>
        <end position="737"/>
    </location>
</feature>
<dbReference type="GO" id="GO:0008270">
    <property type="term" value="F:zinc ion binding"/>
    <property type="evidence" value="ECO:0007669"/>
    <property type="project" value="UniProtKB-KW"/>
</dbReference>
<dbReference type="InterPro" id="IPR015943">
    <property type="entry name" value="WD40/YVTN_repeat-like_dom_sf"/>
</dbReference>